<evidence type="ECO:0000313" key="2">
    <source>
        <dbReference type="EMBL" id="KAJ8315488.1"/>
    </source>
</evidence>
<accession>A0ABQ9FDS9</accession>
<proteinExistence type="predicted"/>
<comment type="caution">
    <text evidence="2">The sequence shown here is derived from an EMBL/GenBank/DDBJ whole genome shotgun (WGS) entry which is preliminary data.</text>
</comment>
<protein>
    <submittedName>
        <fullName evidence="2">Uncharacterized protein</fullName>
    </submittedName>
</protein>
<dbReference type="EMBL" id="JARBDR010000337">
    <property type="protein sequence ID" value="KAJ8315488.1"/>
    <property type="molecule type" value="Genomic_DNA"/>
</dbReference>
<evidence type="ECO:0000313" key="3">
    <source>
        <dbReference type="Proteomes" id="UP001217089"/>
    </source>
</evidence>
<dbReference type="Proteomes" id="UP001217089">
    <property type="component" value="Unassembled WGS sequence"/>
</dbReference>
<gene>
    <name evidence="2" type="ORF">KUTeg_007638</name>
</gene>
<keyword evidence="3" id="KW-1185">Reference proteome</keyword>
<sequence>MTEDRFACHNCKKDYILKKKDDSRPSSSKQDPVISYTITLKNSVIKGYHAFEIRPPMTTPPCPLTVEPEYTNIQDNCACLVWIPDLEYFSQDQLGMTTDEKRHFKLEDVAGLPLGHVPRSLAPQFRIILDKGGKVHAEVTGEPTPSYPPWPAPHEEGVV</sequence>
<feature type="region of interest" description="Disordered" evidence="1">
    <location>
        <begin position="140"/>
        <end position="159"/>
    </location>
</feature>
<name>A0ABQ9FDS9_TEGGR</name>
<reference evidence="2 3" key="1">
    <citation type="submission" date="2022-12" db="EMBL/GenBank/DDBJ databases">
        <title>Chromosome-level genome of Tegillarca granosa.</title>
        <authorList>
            <person name="Kim J."/>
        </authorList>
    </citation>
    <scope>NUCLEOTIDE SEQUENCE [LARGE SCALE GENOMIC DNA]</scope>
    <source>
        <strain evidence="2">Teg-2019</strain>
        <tissue evidence="2">Adductor muscle</tissue>
    </source>
</reference>
<evidence type="ECO:0000256" key="1">
    <source>
        <dbReference type="SAM" id="MobiDB-lite"/>
    </source>
</evidence>
<organism evidence="2 3">
    <name type="scientific">Tegillarca granosa</name>
    <name type="common">Malaysian cockle</name>
    <name type="synonym">Anadara granosa</name>
    <dbReference type="NCBI Taxonomy" id="220873"/>
    <lineage>
        <taxon>Eukaryota</taxon>
        <taxon>Metazoa</taxon>
        <taxon>Spiralia</taxon>
        <taxon>Lophotrochozoa</taxon>
        <taxon>Mollusca</taxon>
        <taxon>Bivalvia</taxon>
        <taxon>Autobranchia</taxon>
        <taxon>Pteriomorphia</taxon>
        <taxon>Arcoida</taxon>
        <taxon>Arcoidea</taxon>
        <taxon>Arcidae</taxon>
        <taxon>Tegillarca</taxon>
    </lineage>
</organism>